<dbReference type="CDD" id="cd06261">
    <property type="entry name" value="TM_PBP2"/>
    <property type="match status" value="1"/>
</dbReference>
<feature type="transmembrane region" description="Helical" evidence="7">
    <location>
        <begin position="151"/>
        <end position="171"/>
    </location>
</feature>
<dbReference type="SUPFAM" id="SSF161098">
    <property type="entry name" value="MetI-like"/>
    <property type="match status" value="1"/>
</dbReference>
<evidence type="ECO:0000313" key="10">
    <source>
        <dbReference type="Proteomes" id="UP000273807"/>
    </source>
</evidence>
<organism evidence="9 10">
    <name type="scientific">Arthrobacter oryzae</name>
    <dbReference type="NCBI Taxonomy" id="409290"/>
    <lineage>
        <taxon>Bacteria</taxon>
        <taxon>Bacillati</taxon>
        <taxon>Actinomycetota</taxon>
        <taxon>Actinomycetes</taxon>
        <taxon>Micrococcales</taxon>
        <taxon>Micrococcaceae</taxon>
        <taxon>Arthrobacter</taxon>
    </lineage>
</organism>
<dbReference type="OrthoDB" id="3614395at2"/>
<feature type="transmembrane region" description="Helical" evidence="7">
    <location>
        <begin position="110"/>
        <end position="131"/>
    </location>
</feature>
<evidence type="ECO:0000256" key="2">
    <source>
        <dbReference type="ARBA" id="ARBA00022448"/>
    </source>
</evidence>
<keyword evidence="5 7" id="KW-1133">Transmembrane helix</keyword>
<feature type="transmembrane region" description="Helical" evidence="7">
    <location>
        <begin position="265"/>
        <end position="284"/>
    </location>
</feature>
<dbReference type="Pfam" id="PF00528">
    <property type="entry name" value="BPD_transp_1"/>
    <property type="match status" value="1"/>
</dbReference>
<dbReference type="PANTHER" id="PTHR30193">
    <property type="entry name" value="ABC TRANSPORTER PERMEASE PROTEIN"/>
    <property type="match status" value="1"/>
</dbReference>
<accession>A0A3N0BLW1</accession>
<keyword evidence="10" id="KW-1185">Reference proteome</keyword>
<dbReference type="GO" id="GO:0055085">
    <property type="term" value="P:transmembrane transport"/>
    <property type="evidence" value="ECO:0007669"/>
    <property type="project" value="InterPro"/>
</dbReference>
<feature type="transmembrane region" description="Helical" evidence="7">
    <location>
        <begin position="80"/>
        <end position="98"/>
    </location>
</feature>
<gene>
    <name evidence="9" type="ORF">D7003_18840</name>
</gene>
<evidence type="ECO:0000256" key="6">
    <source>
        <dbReference type="ARBA" id="ARBA00023136"/>
    </source>
</evidence>
<dbReference type="GO" id="GO:0005886">
    <property type="term" value="C:plasma membrane"/>
    <property type="evidence" value="ECO:0007669"/>
    <property type="project" value="UniProtKB-SubCell"/>
</dbReference>
<dbReference type="InterPro" id="IPR051393">
    <property type="entry name" value="ABC_transporter_permease"/>
</dbReference>
<reference evidence="9 10" key="1">
    <citation type="submission" date="2018-10" db="EMBL/GenBank/DDBJ databases">
        <title>Genome sequencing of Arthrobacter oryzae TNB02.</title>
        <authorList>
            <person name="Cho Y.-J."/>
            <person name="Cho A."/>
            <person name="Kim O.-S."/>
        </authorList>
    </citation>
    <scope>NUCLEOTIDE SEQUENCE [LARGE SCALE GENOMIC DNA]</scope>
    <source>
        <strain evidence="9 10">TNB02</strain>
    </source>
</reference>
<feature type="domain" description="ABC transmembrane type-1" evidence="8">
    <location>
        <begin position="74"/>
        <end position="284"/>
    </location>
</feature>
<keyword evidence="6 7" id="KW-0472">Membrane</keyword>
<evidence type="ECO:0000256" key="3">
    <source>
        <dbReference type="ARBA" id="ARBA00022475"/>
    </source>
</evidence>
<sequence length="300" mass="32127">MSASTGTSRRALETGPSGWLAVPALVFFLAFAIIPLFGVLFLSFTKWNGLGEIQFEGFSSWISALTDPITANALVVTAKIMFFSFIVQAPISLLLGVFTSTGHKYRAALAVLYFVPLLLSSAAVAIAFKALLDPNFGLGAGLGLPFLTQDWLGNSDLVLFVVVFVIAWQFVPFHTLIYQGGVRQIPTTLYEAAQIDGAGRMQQFFSITLPQLKYTIITSSTLMVVGSLAYFDLIFVLTGGGPGYATRLLPLHMYLTGFKANDMGAASALGVILVVIGLALALILQRIGGKNRNDSQLEGA</sequence>
<protein>
    <submittedName>
        <fullName evidence="9">Sugar ABC transporter permease</fullName>
    </submittedName>
</protein>
<name>A0A3N0BLW1_9MICC</name>
<comment type="similarity">
    <text evidence="7">Belongs to the binding-protein-dependent transport system permease family.</text>
</comment>
<dbReference type="InterPro" id="IPR000515">
    <property type="entry name" value="MetI-like"/>
</dbReference>
<feature type="transmembrane region" description="Helical" evidence="7">
    <location>
        <begin position="222"/>
        <end position="245"/>
    </location>
</feature>
<dbReference type="PROSITE" id="PS50928">
    <property type="entry name" value="ABC_TM1"/>
    <property type="match status" value="1"/>
</dbReference>
<dbReference type="RefSeq" id="WP_123256943.1">
    <property type="nucleotide sequence ID" value="NZ_RBED01000147.1"/>
</dbReference>
<keyword evidence="2 7" id="KW-0813">Transport</keyword>
<dbReference type="InterPro" id="IPR035906">
    <property type="entry name" value="MetI-like_sf"/>
</dbReference>
<evidence type="ECO:0000256" key="4">
    <source>
        <dbReference type="ARBA" id="ARBA00022692"/>
    </source>
</evidence>
<evidence type="ECO:0000259" key="8">
    <source>
        <dbReference type="PROSITE" id="PS50928"/>
    </source>
</evidence>
<proteinExistence type="inferred from homology"/>
<keyword evidence="3" id="KW-1003">Cell membrane</keyword>
<evidence type="ECO:0000256" key="7">
    <source>
        <dbReference type="RuleBase" id="RU363032"/>
    </source>
</evidence>
<comment type="caution">
    <text evidence="9">The sequence shown here is derived from an EMBL/GenBank/DDBJ whole genome shotgun (WGS) entry which is preliminary data.</text>
</comment>
<feature type="transmembrane region" description="Helical" evidence="7">
    <location>
        <begin position="20"/>
        <end position="42"/>
    </location>
</feature>
<dbReference type="AlphaFoldDB" id="A0A3N0BLW1"/>
<dbReference type="EMBL" id="RBED01000147">
    <property type="protein sequence ID" value="RNL49162.1"/>
    <property type="molecule type" value="Genomic_DNA"/>
</dbReference>
<evidence type="ECO:0000256" key="5">
    <source>
        <dbReference type="ARBA" id="ARBA00022989"/>
    </source>
</evidence>
<keyword evidence="4 7" id="KW-0812">Transmembrane</keyword>
<dbReference type="Proteomes" id="UP000273807">
    <property type="component" value="Unassembled WGS sequence"/>
</dbReference>
<evidence type="ECO:0000313" key="9">
    <source>
        <dbReference type="EMBL" id="RNL49162.1"/>
    </source>
</evidence>
<evidence type="ECO:0000256" key="1">
    <source>
        <dbReference type="ARBA" id="ARBA00004651"/>
    </source>
</evidence>
<dbReference type="PANTHER" id="PTHR30193:SF37">
    <property type="entry name" value="INNER MEMBRANE ABC TRANSPORTER PERMEASE PROTEIN YCJO"/>
    <property type="match status" value="1"/>
</dbReference>
<dbReference type="Gene3D" id="1.10.3720.10">
    <property type="entry name" value="MetI-like"/>
    <property type="match status" value="1"/>
</dbReference>
<comment type="subcellular location">
    <subcellularLocation>
        <location evidence="1 7">Cell membrane</location>
        <topology evidence="1 7">Multi-pass membrane protein</topology>
    </subcellularLocation>
</comment>